<feature type="compositionally biased region" description="Gly residues" evidence="1">
    <location>
        <begin position="110"/>
        <end position="122"/>
    </location>
</feature>
<reference evidence="4" key="1">
    <citation type="submission" date="2025-08" db="UniProtKB">
        <authorList>
            <consortium name="RefSeq"/>
        </authorList>
    </citation>
    <scope>IDENTIFICATION</scope>
    <source>
        <tissue evidence="4">Sperm</tissue>
    </source>
</reference>
<accession>A0AAJ7SKC6</accession>
<dbReference type="AlphaFoldDB" id="A0AAJ7SKC6"/>
<organism evidence="3 4">
    <name type="scientific">Petromyzon marinus</name>
    <name type="common">Sea lamprey</name>
    <dbReference type="NCBI Taxonomy" id="7757"/>
    <lineage>
        <taxon>Eukaryota</taxon>
        <taxon>Metazoa</taxon>
        <taxon>Chordata</taxon>
        <taxon>Craniata</taxon>
        <taxon>Vertebrata</taxon>
        <taxon>Cyclostomata</taxon>
        <taxon>Hyperoartia</taxon>
        <taxon>Petromyzontiformes</taxon>
        <taxon>Petromyzontidae</taxon>
        <taxon>Petromyzon</taxon>
    </lineage>
</organism>
<evidence type="ECO:0000256" key="2">
    <source>
        <dbReference type="SAM" id="Phobius"/>
    </source>
</evidence>
<dbReference type="RefSeq" id="XP_032800118.1">
    <property type="nucleotide sequence ID" value="XM_032944227.1"/>
</dbReference>
<feature type="compositionally biased region" description="Pro residues" evidence="1">
    <location>
        <begin position="1"/>
        <end position="14"/>
    </location>
</feature>
<evidence type="ECO:0000256" key="1">
    <source>
        <dbReference type="SAM" id="MobiDB-lite"/>
    </source>
</evidence>
<evidence type="ECO:0000313" key="3">
    <source>
        <dbReference type="Proteomes" id="UP001318040"/>
    </source>
</evidence>
<feature type="compositionally biased region" description="Basic residues" evidence="1">
    <location>
        <begin position="56"/>
        <end position="69"/>
    </location>
</feature>
<name>A0AAJ7SKC6_PETMA</name>
<protein>
    <submittedName>
        <fullName evidence="4">Uncharacterized protein LOC116937130</fullName>
    </submittedName>
</protein>
<feature type="region of interest" description="Disordered" evidence="1">
    <location>
        <begin position="87"/>
        <end position="128"/>
    </location>
</feature>
<dbReference type="KEGG" id="pmrn:116937130"/>
<feature type="region of interest" description="Disordered" evidence="1">
    <location>
        <begin position="1"/>
        <end position="75"/>
    </location>
</feature>
<keyword evidence="2" id="KW-1133">Transmembrane helix</keyword>
<feature type="compositionally biased region" description="Basic and acidic residues" evidence="1">
    <location>
        <begin position="87"/>
        <end position="102"/>
    </location>
</feature>
<feature type="transmembrane region" description="Helical" evidence="2">
    <location>
        <begin position="153"/>
        <end position="175"/>
    </location>
</feature>
<evidence type="ECO:0000313" key="4">
    <source>
        <dbReference type="RefSeq" id="XP_032800118.1"/>
    </source>
</evidence>
<sequence>MDPRPCCPASPPASPGLAPAAPRKLRRKRRQLDALVGIGVGIGRDDEEAGAGAGGGRRHHRHHRRHRRSTSSLARCRARGGHELLLRSGDSQDSRDSRDSRDSGSSSSSSGGGGCGGGGGGGGKRRGGGEWRGFVKRLRSKTLCCCCCSRAPWLLLLALAGFCGLAWLSWLITALRADLEHAQGQIRSLVEANQAAAAASSPGELSSLTADVTALKQEVRTLGVRHGETRGVMSGFSSDLEELRLAVKASPDLTRIEQAVESLRSETQARREVEVQLTLRVAALEEEVTPAGAAPPPAVATVATATVAMATVATATGHPAVSKATGEEIAGKIAEAVSALNLSLCSLLGATELRVGAAELRLGVAELRVGDTELRVGDTELRVGAVETVTQGNGAHLRSVVRHWENVRVCSCVFM</sequence>
<feature type="non-terminal residue" evidence="4">
    <location>
        <position position="415"/>
    </location>
</feature>
<dbReference type="Proteomes" id="UP001318040">
    <property type="component" value="Unplaced"/>
</dbReference>
<keyword evidence="2" id="KW-0812">Transmembrane</keyword>
<gene>
    <name evidence="4" type="primary">LOC116937130</name>
</gene>
<keyword evidence="3" id="KW-1185">Reference proteome</keyword>
<proteinExistence type="predicted"/>
<keyword evidence="2" id="KW-0472">Membrane</keyword>